<dbReference type="GO" id="GO:0003677">
    <property type="term" value="F:DNA binding"/>
    <property type="evidence" value="ECO:0007669"/>
    <property type="project" value="UniProtKB-KW"/>
</dbReference>
<dbReference type="InterPro" id="IPR016032">
    <property type="entry name" value="Sig_transdc_resp-reg_C-effctor"/>
</dbReference>
<dbReference type="PROSITE" id="PS00622">
    <property type="entry name" value="HTH_LUXR_1"/>
    <property type="match status" value="1"/>
</dbReference>
<dbReference type="Pfam" id="PF00196">
    <property type="entry name" value="GerE"/>
    <property type="match status" value="1"/>
</dbReference>
<dbReference type="Proteomes" id="UP000242818">
    <property type="component" value="Unassembled WGS sequence"/>
</dbReference>
<dbReference type="Gene3D" id="3.30.450.20">
    <property type="entry name" value="PAS domain"/>
    <property type="match status" value="1"/>
</dbReference>
<sequence length="234" mass="26808">MQKDADKERASSFAALQQENEALKARVQWLERVVDEVPAILYASNNTKKTVYWCNSAMSEATGYSLEEMTSMGMDFFREIMHPEDFSLAETARQSFIGAKDVFGGVTRIRRKGATNWYWLVGLAKPFNWDEDGNVKDVICCFLDLTLAMDTNIQLSEAMREVLRRQNENQLNKLTPREKDVFGLAVQGKNNKEIAAELNLSRYTVETHRKNIRLKLKVRNSTELVALAKRIGFQ</sequence>
<dbReference type="CDD" id="cd06170">
    <property type="entry name" value="LuxR_C_like"/>
    <property type="match status" value="1"/>
</dbReference>
<accession>A0A1C4F5Q4</accession>
<gene>
    <name evidence="6" type="ORF">GA0116948_11228</name>
</gene>
<dbReference type="Gene3D" id="1.10.10.10">
    <property type="entry name" value="Winged helix-like DNA-binding domain superfamily/Winged helix DNA-binding domain"/>
    <property type="match status" value="1"/>
</dbReference>
<keyword evidence="2" id="KW-0238">DNA-binding</keyword>
<dbReference type="PRINTS" id="PR00038">
    <property type="entry name" value="HTHLUXR"/>
</dbReference>
<dbReference type="OrthoDB" id="965844at2"/>
<dbReference type="PROSITE" id="PS50112">
    <property type="entry name" value="PAS"/>
    <property type="match status" value="1"/>
</dbReference>
<dbReference type="InterPro" id="IPR036388">
    <property type="entry name" value="WH-like_DNA-bd_sf"/>
</dbReference>
<dbReference type="InterPro" id="IPR000792">
    <property type="entry name" value="Tscrpt_reg_LuxR_C"/>
</dbReference>
<keyword evidence="1" id="KW-0805">Transcription regulation</keyword>
<dbReference type="SUPFAM" id="SSF55785">
    <property type="entry name" value="PYP-like sensor domain (PAS domain)"/>
    <property type="match status" value="1"/>
</dbReference>
<protein>
    <submittedName>
        <fullName evidence="6">RNA polymerase sigma factor, sigma-70 family</fullName>
    </submittedName>
</protein>
<evidence type="ECO:0000256" key="1">
    <source>
        <dbReference type="ARBA" id="ARBA00023015"/>
    </source>
</evidence>
<dbReference type="PROSITE" id="PS50043">
    <property type="entry name" value="HTH_LUXR_2"/>
    <property type="match status" value="1"/>
</dbReference>
<dbReference type="GO" id="GO:0006355">
    <property type="term" value="P:regulation of DNA-templated transcription"/>
    <property type="evidence" value="ECO:0007669"/>
    <property type="project" value="InterPro"/>
</dbReference>
<evidence type="ECO:0000256" key="3">
    <source>
        <dbReference type="ARBA" id="ARBA00023163"/>
    </source>
</evidence>
<feature type="domain" description="PAS" evidence="5">
    <location>
        <begin position="26"/>
        <end position="85"/>
    </location>
</feature>
<dbReference type="PANTHER" id="PTHR44688">
    <property type="entry name" value="DNA-BINDING TRANSCRIPTIONAL ACTIVATOR DEVR_DOSR"/>
    <property type="match status" value="1"/>
</dbReference>
<dbReference type="CDD" id="cd00130">
    <property type="entry name" value="PAS"/>
    <property type="match status" value="1"/>
</dbReference>
<dbReference type="STRING" id="1335309.GA0116948_11228"/>
<dbReference type="PANTHER" id="PTHR44688:SF16">
    <property type="entry name" value="DNA-BINDING TRANSCRIPTIONAL ACTIVATOR DEVR_DOSR"/>
    <property type="match status" value="1"/>
</dbReference>
<proteinExistence type="predicted"/>
<dbReference type="InterPro" id="IPR013655">
    <property type="entry name" value="PAS_fold_3"/>
</dbReference>
<organism evidence="6 7">
    <name type="scientific">Chitinophaga costaii</name>
    <dbReference type="NCBI Taxonomy" id="1335309"/>
    <lineage>
        <taxon>Bacteria</taxon>
        <taxon>Pseudomonadati</taxon>
        <taxon>Bacteroidota</taxon>
        <taxon>Chitinophagia</taxon>
        <taxon>Chitinophagales</taxon>
        <taxon>Chitinophagaceae</taxon>
        <taxon>Chitinophaga</taxon>
    </lineage>
</organism>
<dbReference type="SUPFAM" id="SSF46894">
    <property type="entry name" value="C-terminal effector domain of the bipartite response regulators"/>
    <property type="match status" value="1"/>
</dbReference>
<evidence type="ECO:0000259" key="5">
    <source>
        <dbReference type="PROSITE" id="PS50112"/>
    </source>
</evidence>
<name>A0A1C4F5Q4_9BACT</name>
<dbReference type="Pfam" id="PF08447">
    <property type="entry name" value="PAS_3"/>
    <property type="match status" value="1"/>
</dbReference>
<feature type="domain" description="HTH luxR-type" evidence="4">
    <location>
        <begin position="167"/>
        <end position="232"/>
    </location>
</feature>
<evidence type="ECO:0000256" key="2">
    <source>
        <dbReference type="ARBA" id="ARBA00023125"/>
    </source>
</evidence>
<evidence type="ECO:0000313" key="7">
    <source>
        <dbReference type="Proteomes" id="UP000242818"/>
    </source>
</evidence>
<keyword evidence="3" id="KW-0804">Transcription</keyword>
<dbReference type="InterPro" id="IPR035965">
    <property type="entry name" value="PAS-like_dom_sf"/>
</dbReference>
<dbReference type="SMART" id="SM00421">
    <property type="entry name" value="HTH_LUXR"/>
    <property type="match status" value="1"/>
</dbReference>
<dbReference type="RefSeq" id="WP_089713849.1">
    <property type="nucleotide sequence ID" value="NZ_FMAR01000012.1"/>
</dbReference>
<evidence type="ECO:0000313" key="6">
    <source>
        <dbReference type="EMBL" id="SCC51338.1"/>
    </source>
</evidence>
<evidence type="ECO:0000259" key="4">
    <source>
        <dbReference type="PROSITE" id="PS50043"/>
    </source>
</evidence>
<dbReference type="AlphaFoldDB" id="A0A1C4F5Q4"/>
<keyword evidence="7" id="KW-1185">Reference proteome</keyword>
<dbReference type="EMBL" id="FMAR01000012">
    <property type="protein sequence ID" value="SCC51338.1"/>
    <property type="molecule type" value="Genomic_DNA"/>
</dbReference>
<dbReference type="InterPro" id="IPR000014">
    <property type="entry name" value="PAS"/>
</dbReference>
<reference evidence="6 7" key="1">
    <citation type="submission" date="2016-08" db="EMBL/GenBank/DDBJ databases">
        <authorList>
            <person name="Seilhamer J.J."/>
        </authorList>
    </citation>
    <scope>NUCLEOTIDE SEQUENCE [LARGE SCALE GENOMIC DNA]</scope>
    <source>
        <strain evidence="6 7">A37T2</strain>
    </source>
</reference>